<dbReference type="SUPFAM" id="SSF56281">
    <property type="entry name" value="Metallo-hydrolase/oxidoreductase"/>
    <property type="match status" value="1"/>
</dbReference>
<sequence length="143" mass="14855">MTAWICATCGNQHADTPEPPAVCAVCADERQWVPPTGQRWTSLAALAAAGHHSDVREVEPGLLGVGVDPPVAIGQRGLVVRTDEGNLLWDPPGFVDDAAVGAVRGAGGLVAVAASHPHFYGTIVEWSRAFGADILLPAADEGW</sequence>
<comment type="caution">
    <text evidence="1">The sequence shown here is derived from an EMBL/GenBank/DDBJ whole genome shotgun (WGS) entry which is preliminary data.</text>
</comment>
<evidence type="ECO:0008006" key="3">
    <source>
        <dbReference type="Google" id="ProtNLM"/>
    </source>
</evidence>
<dbReference type="Proteomes" id="UP000437736">
    <property type="component" value="Unassembled WGS sequence"/>
</dbReference>
<evidence type="ECO:0000313" key="1">
    <source>
        <dbReference type="EMBL" id="MST34400.1"/>
    </source>
</evidence>
<organism evidence="1 2">
    <name type="scientific">Acidiferrimicrobium australe</name>
    <dbReference type="NCBI Taxonomy" id="2664430"/>
    <lineage>
        <taxon>Bacteria</taxon>
        <taxon>Bacillati</taxon>
        <taxon>Actinomycetota</taxon>
        <taxon>Acidimicrobiia</taxon>
        <taxon>Acidimicrobiales</taxon>
        <taxon>Acidimicrobiaceae</taxon>
        <taxon>Acidiferrimicrobium</taxon>
    </lineage>
</organism>
<dbReference type="EMBL" id="WJHE01000984">
    <property type="protein sequence ID" value="MST34400.1"/>
    <property type="molecule type" value="Genomic_DNA"/>
</dbReference>
<evidence type="ECO:0000313" key="2">
    <source>
        <dbReference type="Proteomes" id="UP000437736"/>
    </source>
</evidence>
<feature type="non-terminal residue" evidence="1">
    <location>
        <position position="143"/>
    </location>
</feature>
<keyword evidence="2" id="KW-1185">Reference proteome</keyword>
<gene>
    <name evidence="1" type="ORF">GHK86_16945</name>
</gene>
<dbReference type="PANTHER" id="PTHR36839:SF1">
    <property type="entry name" value="METALLO-BETA-LACTAMASE FAMILY PROTEIN (AFU_ORTHOLOGUE AFUA_5G12770)"/>
    <property type="match status" value="1"/>
</dbReference>
<reference evidence="1 2" key="1">
    <citation type="submission" date="2019-11" db="EMBL/GenBank/DDBJ databases">
        <title>Acidiferrimicrobium australis gen. nov., sp. nov., an acidophilic and obligately heterotrophic, member of the Actinobacteria that catalyses dissimilatory oxido- reduction of iron isolated from metal-rich acidic water in Chile.</title>
        <authorList>
            <person name="Gonzalez D."/>
            <person name="Huber K."/>
            <person name="Hedrich S."/>
            <person name="Rojas-Villalobos C."/>
            <person name="Quatrini R."/>
            <person name="Dinamarca M.A."/>
            <person name="Schwarz A."/>
            <person name="Canales C."/>
            <person name="Nancucheo I."/>
        </authorList>
    </citation>
    <scope>NUCLEOTIDE SEQUENCE [LARGE SCALE GENOMIC DNA]</scope>
    <source>
        <strain evidence="1 2">USS-CCA1</strain>
    </source>
</reference>
<dbReference type="PANTHER" id="PTHR36839">
    <property type="entry name" value="METALLO-BETA-LACTAMASE FAMILY PROTEIN (AFU_ORTHOLOGUE AFUA_5G12770)"/>
    <property type="match status" value="1"/>
</dbReference>
<dbReference type="InterPro" id="IPR036866">
    <property type="entry name" value="RibonucZ/Hydroxyglut_hydro"/>
</dbReference>
<proteinExistence type="predicted"/>
<protein>
    <recommendedName>
        <fullName evidence="3">Hydrolase</fullName>
    </recommendedName>
</protein>
<name>A0ABW9QXU4_9ACTN</name>
<accession>A0ABW9QXU4</accession>